<dbReference type="SUPFAM" id="SSF51316">
    <property type="entry name" value="Mss4-like"/>
    <property type="match status" value="1"/>
</dbReference>
<evidence type="ECO:0000256" key="4">
    <source>
        <dbReference type="ARBA" id="ARBA00007174"/>
    </source>
</evidence>
<keyword evidence="13" id="KW-0206">Cytoskeleton</keyword>
<evidence type="ECO:0000256" key="15">
    <source>
        <dbReference type="ARBA" id="ARBA00046083"/>
    </source>
</evidence>
<evidence type="ECO:0000256" key="2">
    <source>
        <dbReference type="ARBA" id="ARBA00004123"/>
    </source>
</evidence>
<dbReference type="Proteomes" id="UP001378592">
    <property type="component" value="Unassembled WGS sequence"/>
</dbReference>
<dbReference type="EC" id="1.8.4.12" evidence="5"/>
<protein>
    <recommendedName>
        <fullName evidence="5">peptide-methionine (R)-S-oxide reductase</fullName>
        <ecNumber evidence="5">1.8.4.12</ecNumber>
    </recommendedName>
</protein>
<feature type="region of interest" description="Disordered" evidence="17">
    <location>
        <begin position="121"/>
        <end position="143"/>
    </location>
</feature>
<evidence type="ECO:0000256" key="1">
    <source>
        <dbReference type="ARBA" id="ARBA00001947"/>
    </source>
</evidence>
<evidence type="ECO:0000256" key="3">
    <source>
        <dbReference type="ARBA" id="ARBA00004245"/>
    </source>
</evidence>
<evidence type="ECO:0000313" key="19">
    <source>
        <dbReference type="EMBL" id="KAK7868442.1"/>
    </source>
</evidence>
<evidence type="ECO:0000256" key="17">
    <source>
        <dbReference type="SAM" id="MobiDB-lite"/>
    </source>
</evidence>
<dbReference type="InterPro" id="IPR011057">
    <property type="entry name" value="Mss4-like_sf"/>
</dbReference>
<dbReference type="PANTHER" id="PTHR46755:SF5">
    <property type="entry name" value="METHIONINE-R-SULFOXIDE REDUCTASE B1"/>
    <property type="match status" value="1"/>
</dbReference>
<dbReference type="PROSITE" id="PS51790">
    <property type="entry name" value="MSRB"/>
    <property type="match status" value="1"/>
</dbReference>
<evidence type="ECO:0000259" key="18">
    <source>
        <dbReference type="PROSITE" id="PS51790"/>
    </source>
</evidence>
<evidence type="ECO:0000256" key="11">
    <source>
        <dbReference type="ARBA" id="ARBA00022933"/>
    </source>
</evidence>
<keyword evidence="9" id="KW-0862">Zinc</keyword>
<evidence type="ECO:0000256" key="14">
    <source>
        <dbReference type="ARBA" id="ARBA00023242"/>
    </source>
</evidence>
<sequence length="143" mass="15866">MAFCSWKGEEYYRDHFRSGTYHCVKCNYGLFSSLSKYKHDSRLPAFATPLNKDSLSKVPEKNRRLTLKVSCGKCGNPLGHEFQRDRKDGGSRFGIVSQSLKFVASFGGMETSKETEKKYCASPYSSSSSSTPPPSSSSSSSED</sequence>
<evidence type="ECO:0000256" key="8">
    <source>
        <dbReference type="ARBA" id="ARBA00022723"/>
    </source>
</evidence>
<dbReference type="AlphaFoldDB" id="A0AAN9VXW1"/>
<dbReference type="GO" id="GO:0046872">
    <property type="term" value="F:metal ion binding"/>
    <property type="evidence" value="ECO:0007669"/>
    <property type="project" value="UniProtKB-KW"/>
</dbReference>
<evidence type="ECO:0000256" key="10">
    <source>
        <dbReference type="ARBA" id="ARBA00022859"/>
    </source>
</evidence>
<dbReference type="EMBL" id="JAZDUA010000094">
    <property type="protein sequence ID" value="KAK7868442.1"/>
    <property type="molecule type" value="Genomic_DNA"/>
</dbReference>
<dbReference type="GO" id="GO:0005634">
    <property type="term" value="C:nucleus"/>
    <property type="evidence" value="ECO:0007669"/>
    <property type="project" value="UniProtKB-SubCell"/>
</dbReference>
<name>A0AAN9VXW1_9ORTH</name>
<reference evidence="19 20" key="1">
    <citation type="submission" date="2024-03" db="EMBL/GenBank/DDBJ databases">
        <title>The genome assembly and annotation of the cricket Gryllus longicercus Weissman &amp; Gray.</title>
        <authorList>
            <person name="Szrajer S."/>
            <person name="Gray D."/>
            <person name="Ylla G."/>
        </authorList>
    </citation>
    <scope>NUCLEOTIDE SEQUENCE [LARGE SCALE GENOMIC DNA]</scope>
    <source>
        <strain evidence="19">DAG 2021-001</strain>
        <tissue evidence="19">Whole body minus gut</tissue>
    </source>
</reference>
<dbReference type="GO" id="GO:0045087">
    <property type="term" value="P:innate immune response"/>
    <property type="evidence" value="ECO:0007669"/>
    <property type="project" value="UniProtKB-KW"/>
</dbReference>
<evidence type="ECO:0000256" key="9">
    <source>
        <dbReference type="ARBA" id="ARBA00022833"/>
    </source>
</evidence>
<feature type="domain" description="MsrB" evidence="18">
    <location>
        <begin position="1"/>
        <end position="105"/>
    </location>
</feature>
<keyword evidence="11" id="KW-0712">Selenocysteine</keyword>
<evidence type="ECO:0000256" key="6">
    <source>
        <dbReference type="ARBA" id="ARBA00022490"/>
    </source>
</evidence>
<keyword evidence="6" id="KW-0963">Cytoplasm</keyword>
<keyword evidence="20" id="KW-1185">Reference proteome</keyword>
<dbReference type="InterPro" id="IPR002579">
    <property type="entry name" value="Met_Sox_Rdtase_MsrB_dom"/>
</dbReference>
<dbReference type="GO" id="GO:0030091">
    <property type="term" value="P:protein repair"/>
    <property type="evidence" value="ECO:0007669"/>
    <property type="project" value="TreeGrafter"/>
</dbReference>
<dbReference type="GO" id="GO:0033743">
    <property type="term" value="F:peptide-methionine (R)-S-oxide reductase activity"/>
    <property type="evidence" value="ECO:0007669"/>
    <property type="project" value="UniProtKB-EC"/>
</dbReference>
<keyword evidence="7" id="KW-0399">Innate immunity</keyword>
<keyword evidence="14" id="KW-0539">Nucleus</keyword>
<comment type="catalytic activity">
    <reaction evidence="16">
        <text>L-methionyl-[protein] + [thioredoxin]-disulfide + H2O = L-methionyl-(R)-S-oxide-[protein] + [thioredoxin]-dithiol</text>
        <dbReference type="Rhea" id="RHEA:24164"/>
        <dbReference type="Rhea" id="RHEA-COMP:10698"/>
        <dbReference type="Rhea" id="RHEA-COMP:10700"/>
        <dbReference type="Rhea" id="RHEA-COMP:12313"/>
        <dbReference type="Rhea" id="RHEA-COMP:12314"/>
        <dbReference type="ChEBI" id="CHEBI:15377"/>
        <dbReference type="ChEBI" id="CHEBI:16044"/>
        <dbReference type="ChEBI" id="CHEBI:29950"/>
        <dbReference type="ChEBI" id="CHEBI:45764"/>
        <dbReference type="ChEBI" id="CHEBI:50058"/>
        <dbReference type="EC" id="1.8.4.12"/>
    </reaction>
</comment>
<feature type="compositionally biased region" description="Low complexity" evidence="17">
    <location>
        <begin position="122"/>
        <end position="143"/>
    </location>
</feature>
<comment type="subcellular location">
    <subcellularLocation>
        <location evidence="3">Cytoplasm</location>
        <location evidence="3">Cytoskeleton</location>
    </subcellularLocation>
    <subcellularLocation>
        <location evidence="2">Nucleus</location>
    </subcellularLocation>
</comment>
<dbReference type="PANTHER" id="PTHR46755">
    <property type="entry name" value="METHIONINE-R-SULFOXIDE REDUCTASE B1"/>
    <property type="match status" value="1"/>
</dbReference>
<evidence type="ECO:0000256" key="7">
    <source>
        <dbReference type="ARBA" id="ARBA00022588"/>
    </source>
</evidence>
<dbReference type="Gene3D" id="2.170.150.20">
    <property type="entry name" value="Peptide methionine sulfoxide reductase"/>
    <property type="match status" value="1"/>
</dbReference>
<dbReference type="GO" id="GO:0005856">
    <property type="term" value="C:cytoskeleton"/>
    <property type="evidence" value="ECO:0007669"/>
    <property type="project" value="UniProtKB-SubCell"/>
</dbReference>
<keyword evidence="12" id="KW-0560">Oxidoreductase</keyword>
<evidence type="ECO:0000256" key="13">
    <source>
        <dbReference type="ARBA" id="ARBA00023212"/>
    </source>
</evidence>
<evidence type="ECO:0000313" key="20">
    <source>
        <dbReference type="Proteomes" id="UP001378592"/>
    </source>
</evidence>
<dbReference type="Pfam" id="PF01641">
    <property type="entry name" value="SelR"/>
    <property type="match status" value="1"/>
</dbReference>
<organism evidence="19 20">
    <name type="scientific">Gryllus longicercus</name>
    <dbReference type="NCBI Taxonomy" id="2509291"/>
    <lineage>
        <taxon>Eukaryota</taxon>
        <taxon>Metazoa</taxon>
        <taxon>Ecdysozoa</taxon>
        <taxon>Arthropoda</taxon>
        <taxon>Hexapoda</taxon>
        <taxon>Insecta</taxon>
        <taxon>Pterygota</taxon>
        <taxon>Neoptera</taxon>
        <taxon>Polyneoptera</taxon>
        <taxon>Orthoptera</taxon>
        <taxon>Ensifera</taxon>
        <taxon>Gryllidea</taxon>
        <taxon>Grylloidea</taxon>
        <taxon>Gryllidae</taxon>
        <taxon>Gryllinae</taxon>
        <taxon>Gryllus</taxon>
    </lineage>
</organism>
<evidence type="ECO:0000256" key="5">
    <source>
        <dbReference type="ARBA" id="ARBA00012499"/>
    </source>
</evidence>
<evidence type="ECO:0000256" key="12">
    <source>
        <dbReference type="ARBA" id="ARBA00023002"/>
    </source>
</evidence>
<accession>A0AAN9VXW1</accession>
<comment type="similarity">
    <text evidence="4">Belongs to the MsrB Met sulfoxide reductase family.</text>
</comment>
<comment type="function">
    <text evidence="15">Methionine-sulfoxide reductase that specifically reduces methionine (R)-sulfoxide back to methionine. While in many cases, methionine oxidation is the result of random oxidation following oxidative stress, methionine oxidation is also a post-translational modification that takes place on specific residue. Acts as a regulator of actin assembly by reducing methionine (R)-sulfoxide mediated by MICALs (MICAL1, MICAL2 or MICAL3) on actin, thereby promoting filament repolymerization. Plays a role in innate immunity by reducing oxidized actin, leading to actin repolymerization in macrophages.</text>
</comment>
<keyword evidence="8" id="KW-0479">Metal-binding</keyword>
<proteinExistence type="inferred from homology"/>
<dbReference type="InterPro" id="IPR052150">
    <property type="entry name" value="MsrB_Met_sulfoxide_reductase"/>
</dbReference>
<keyword evidence="10" id="KW-0391">Immunity</keyword>
<comment type="cofactor">
    <cofactor evidence="1">
        <name>Zn(2+)</name>
        <dbReference type="ChEBI" id="CHEBI:29105"/>
    </cofactor>
</comment>
<gene>
    <name evidence="19" type="ORF">R5R35_011199</name>
</gene>
<evidence type="ECO:0000256" key="16">
    <source>
        <dbReference type="ARBA" id="ARBA00048488"/>
    </source>
</evidence>
<comment type="caution">
    <text evidence="19">The sequence shown here is derived from an EMBL/GenBank/DDBJ whole genome shotgun (WGS) entry which is preliminary data.</text>
</comment>